<name>A0A917GFT9_9FLAO</name>
<feature type="transmembrane region" description="Helical" evidence="1">
    <location>
        <begin position="671"/>
        <end position="693"/>
    </location>
</feature>
<evidence type="ECO:0000313" key="5">
    <source>
        <dbReference type="Proteomes" id="UP000625976"/>
    </source>
</evidence>
<dbReference type="InterPro" id="IPR036890">
    <property type="entry name" value="HATPase_C_sf"/>
</dbReference>
<feature type="domain" description="Two component regulator three Y" evidence="3">
    <location>
        <begin position="614"/>
        <end position="652"/>
    </location>
</feature>
<dbReference type="AlphaFoldDB" id="A0A917GFT9"/>
<reference evidence="4" key="1">
    <citation type="journal article" date="2014" name="Int. J. Syst. Evol. Microbiol.">
        <title>Complete genome sequence of Corynebacterium casei LMG S-19264T (=DSM 44701T), isolated from a smear-ripened cheese.</title>
        <authorList>
            <consortium name="US DOE Joint Genome Institute (JGI-PGF)"/>
            <person name="Walter F."/>
            <person name="Albersmeier A."/>
            <person name="Kalinowski J."/>
            <person name="Ruckert C."/>
        </authorList>
    </citation>
    <scope>NUCLEOTIDE SEQUENCE</scope>
    <source>
        <strain evidence="4">CGMCC 1.12751</strain>
    </source>
</reference>
<keyword evidence="1" id="KW-1133">Transmembrane helix</keyword>
<accession>A0A917GFT9</accession>
<dbReference type="InterPro" id="IPR010559">
    <property type="entry name" value="Sig_transdc_His_kin_internal"/>
</dbReference>
<dbReference type="PANTHER" id="PTHR34220:SF7">
    <property type="entry name" value="SENSOR HISTIDINE KINASE YPDA"/>
    <property type="match status" value="1"/>
</dbReference>
<dbReference type="InterPro" id="IPR011123">
    <property type="entry name" value="Y_Y_Y"/>
</dbReference>
<evidence type="ECO:0000313" key="4">
    <source>
        <dbReference type="EMBL" id="GGG43482.1"/>
    </source>
</evidence>
<evidence type="ECO:0000256" key="1">
    <source>
        <dbReference type="SAM" id="Phobius"/>
    </source>
</evidence>
<dbReference type="SUPFAM" id="SSF55874">
    <property type="entry name" value="ATPase domain of HSP90 chaperone/DNA topoisomerase II/histidine kinase"/>
    <property type="match status" value="1"/>
</dbReference>
<protein>
    <submittedName>
        <fullName evidence="4">Histidine kinase</fullName>
    </submittedName>
</protein>
<dbReference type="GO" id="GO:0000155">
    <property type="term" value="F:phosphorelay sensor kinase activity"/>
    <property type="evidence" value="ECO:0007669"/>
    <property type="project" value="InterPro"/>
</dbReference>
<dbReference type="Pfam" id="PF06580">
    <property type="entry name" value="His_kinase"/>
    <property type="match status" value="1"/>
</dbReference>
<keyword evidence="1" id="KW-0812">Transmembrane</keyword>
<keyword evidence="1" id="KW-0472">Membrane</keyword>
<keyword evidence="5" id="KW-1185">Reference proteome</keyword>
<evidence type="ECO:0000259" key="3">
    <source>
        <dbReference type="Pfam" id="PF07495"/>
    </source>
</evidence>
<dbReference type="SUPFAM" id="SSF63829">
    <property type="entry name" value="Calcium-dependent phosphotriesterase"/>
    <property type="match status" value="1"/>
</dbReference>
<dbReference type="Pfam" id="PF07495">
    <property type="entry name" value="Y_Y_Y"/>
    <property type="match status" value="1"/>
</dbReference>
<dbReference type="Gene3D" id="3.30.565.10">
    <property type="entry name" value="Histidine kinase-like ATPase, C-terminal domain"/>
    <property type="match status" value="1"/>
</dbReference>
<dbReference type="InterPro" id="IPR013783">
    <property type="entry name" value="Ig-like_fold"/>
</dbReference>
<dbReference type="InterPro" id="IPR050640">
    <property type="entry name" value="Bact_2-comp_sensor_kinase"/>
</dbReference>
<dbReference type="GO" id="GO:0016020">
    <property type="term" value="C:membrane"/>
    <property type="evidence" value="ECO:0007669"/>
    <property type="project" value="InterPro"/>
</dbReference>
<dbReference type="Proteomes" id="UP000625976">
    <property type="component" value="Unassembled WGS sequence"/>
</dbReference>
<keyword evidence="4" id="KW-0808">Transferase</keyword>
<dbReference type="Gene3D" id="2.60.40.10">
    <property type="entry name" value="Immunoglobulins"/>
    <property type="match status" value="1"/>
</dbReference>
<comment type="caution">
    <text evidence="4">The sequence shown here is derived from an EMBL/GenBank/DDBJ whole genome shotgun (WGS) entry which is preliminary data.</text>
</comment>
<reference evidence="4" key="2">
    <citation type="submission" date="2020-09" db="EMBL/GenBank/DDBJ databases">
        <authorList>
            <person name="Sun Q."/>
            <person name="Zhou Y."/>
        </authorList>
    </citation>
    <scope>NUCLEOTIDE SEQUENCE</scope>
    <source>
        <strain evidence="4">CGMCC 1.12751</strain>
    </source>
</reference>
<keyword evidence="4" id="KW-0418">Kinase</keyword>
<dbReference type="InterPro" id="IPR015943">
    <property type="entry name" value="WD40/YVTN_repeat-like_dom_sf"/>
</dbReference>
<dbReference type="EMBL" id="BMFQ01000002">
    <property type="protein sequence ID" value="GGG43482.1"/>
    <property type="molecule type" value="Genomic_DNA"/>
</dbReference>
<gene>
    <name evidence="4" type="ORF">GCM10010976_13700</name>
</gene>
<dbReference type="PANTHER" id="PTHR34220">
    <property type="entry name" value="SENSOR HISTIDINE KINASE YPDA"/>
    <property type="match status" value="1"/>
</dbReference>
<proteinExistence type="predicted"/>
<dbReference type="Gene3D" id="2.130.10.10">
    <property type="entry name" value="YVTN repeat-like/Quinoprotein amine dehydrogenase"/>
    <property type="match status" value="1"/>
</dbReference>
<sequence>MPSNHIYKTAQDNKGFLWFATDKGLVKYNGNTMRTFTTKDGLATNDVWGIYPTPDGKLWYLSKASRLGYIENDSVYAFESEEKGEIFNPIFSSQIGNDVVLTSSNRFHILEDKKWKLLANYKSGGLIAGGYVKNNEFSRFKTNETFDTLLVQDAKNNTIKTLAFSNVLERVHSRGQIADSLFYWVNDKQYSIINLNTLKFYSRSFQEEIGLETSKYLRINLINNQIQISGSGFVGILDSDLHIKNTYYIPEHLKAHFGFIDKSGSIWISTFTNGIYHLPLEKQSIQYSFPTETVTNINFVNNKIIANVSNKGFYGYDNSIREFVPFIIEEDYIFNASYIKELDTEYYLSKLNVRTVKNNVIREIDLSNNLYGINDRATQLVLYHNFLYGQFSFGINKINPENFKIESEYIQHGINQLLNFNNQLLVATSNGLKEFKDEEFESFRFDNTEFNKPILSIVKLSDIEVLINTDGFGTYISDLKTIRQLPKSEFLIVNNGFVDGTSIWLATESGVLKYAKLKDDYVLQMHLDVSNGLPSNNVNDLLVHQNQLMVCTNNGIAIIPKDLKIKSQLLDIYFDKASYNNQNITANNSIFSYQNNNNLSFTVTSIDFSEQLTNLSYNYKLFPLDKNWTATTTKNFNINNLKPGSYTFFIESNGIEKSLDFVIKPLWWQKIWFKAFMILLGIVFVTLVSRYFVRQSQFKKNQKIFQDKRLSELQLKALRSQMNPHFVFNSLSAIQYYIGENNFETSELYLVKFSKLIRQFFELSKENEISLSREVSLLNGYLEIEKLRFKEKLNFNIYVDPKLDTKTTKIPTMLLQPIVENAVNHGVFNKLENGFITLNFVYLDHQTFKVEIIDDGVGFVNTKKRENKNVKSSNVLKDRLHFLNYSEKWDIDYKTEELSPDLADRGNKATFLIKKIQK</sequence>
<evidence type="ECO:0000259" key="2">
    <source>
        <dbReference type="Pfam" id="PF06580"/>
    </source>
</evidence>
<organism evidence="4 5">
    <name type="scientific">Bizionia arctica</name>
    <dbReference type="NCBI Taxonomy" id="1495645"/>
    <lineage>
        <taxon>Bacteria</taxon>
        <taxon>Pseudomonadati</taxon>
        <taxon>Bacteroidota</taxon>
        <taxon>Flavobacteriia</taxon>
        <taxon>Flavobacteriales</taxon>
        <taxon>Flavobacteriaceae</taxon>
        <taxon>Bizionia</taxon>
    </lineage>
</organism>
<feature type="domain" description="Signal transduction histidine kinase internal region" evidence="2">
    <location>
        <begin position="714"/>
        <end position="793"/>
    </location>
</feature>